<evidence type="ECO:0000256" key="1">
    <source>
        <dbReference type="SAM" id="SignalP"/>
    </source>
</evidence>
<keyword evidence="3" id="KW-1185">Reference proteome</keyword>
<gene>
    <name evidence="2" type="ORF">SAMN04488028_11079</name>
</gene>
<dbReference type="RefSeq" id="WP_073125154.1">
    <property type="nucleotide sequence ID" value="NZ_FRAA01000010.1"/>
</dbReference>
<proteinExistence type="predicted"/>
<feature type="signal peptide" evidence="1">
    <location>
        <begin position="1"/>
        <end position="19"/>
    </location>
</feature>
<protein>
    <recommendedName>
        <fullName evidence="4">Type IX secretion system membrane protein, PorP/SprF family</fullName>
    </recommendedName>
</protein>
<organism evidence="2 3">
    <name type="scientific">Reichenbachiella agariperforans</name>
    <dbReference type="NCBI Taxonomy" id="156994"/>
    <lineage>
        <taxon>Bacteria</taxon>
        <taxon>Pseudomonadati</taxon>
        <taxon>Bacteroidota</taxon>
        <taxon>Cytophagia</taxon>
        <taxon>Cytophagales</taxon>
        <taxon>Reichenbachiellaceae</taxon>
        <taxon>Reichenbachiella</taxon>
    </lineage>
</organism>
<evidence type="ECO:0008006" key="4">
    <source>
        <dbReference type="Google" id="ProtNLM"/>
    </source>
</evidence>
<evidence type="ECO:0000313" key="3">
    <source>
        <dbReference type="Proteomes" id="UP000184474"/>
    </source>
</evidence>
<evidence type="ECO:0000313" key="2">
    <source>
        <dbReference type="EMBL" id="SHK87378.1"/>
    </source>
</evidence>
<dbReference type="STRING" id="156994.SAMN04488028_11079"/>
<feature type="chain" id="PRO_5009921860" description="Type IX secretion system membrane protein, PorP/SprF family" evidence="1">
    <location>
        <begin position="20"/>
        <end position="310"/>
    </location>
</feature>
<dbReference type="Proteomes" id="UP000184474">
    <property type="component" value="Unassembled WGS sequence"/>
</dbReference>
<name>A0A1M6W164_REIAG</name>
<dbReference type="AlphaFoldDB" id="A0A1M6W164"/>
<keyword evidence="1" id="KW-0732">Signal</keyword>
<reference evidence="3" key="1">
    <citation type="submission" date="2016-11" db="EMBL/GenBank/DDBJ databases">
        <authorList>
            <person name="Varghese N."/>
            <person name="Submissions S."/>
        </authorList>
    </citation>
    <scope>NUCLEOTIDE SEQUENCE [LARGE SCALE GENOMIC DNA]</scope>
    <source>
        <strain evidence="3">DSM 26134</strain>
    </source>
</reference>
<dbReference type="EMBL" id="FRAA01000010">
    <property type="protein sequence ID" value="SHK87378.1"/>
    <property type="molecule type" value="Genomic_DNA"/>
</dbReference>
<accession>A0A1M6W164</accession>
<sequence length="310" mass="34439">MKWLTTLNLLLCLNCSLFAQEVETKKVPYLNGHVVNTLESMRSPFIRTNFNFNMGLANSSVFVTESVAVGDSTLVNLDNSLLYVGLNMNYAQRVKDWASFFVRLDYSARLGTGVESILTQGINSITTTEMGVKFRLSSGPKHRLSMYYSLTNTIASYINVADYINDIINDNPTPSVTSKIPSLVSGGGLSFSYAPNNWFAFNTDGKLAYGETLERSHPKLQYFTGGNLDFYFGELIHLPVSLVLGGTVNTLVNTFSTQGDVTTNLYFKLAYSGSDAFFISLSTYYGRTPIENRNRHVGVRGVQFTTSLFF</sequence>